<name>A0A151J7R5_9HYME</name>
<protein>
    <submittedName>
        <fullName evidence="1">Uncharacterized protein</fullName>
    </submittedName>
</protein>
<gene>
    <name evidence="1" type="ORF">ALC57_07632</name>
</gene>
<evidence type="ECO:0000313" key="2">
    <source>
        <dbReference type="Proteomes" id="UP000078492"/>
    </source>
</evidence>
<feature type="non-terminal residue" evidence="1">
    <location>
        <position position="1"/>
    </location>
</feature>
<organism evidence="1 2">
    <name type="scientific">Trachymyrmex cornetzi</name>
    <dbReference type="NCBI Taxonomy" id="471704"/>
    <lineage>
        <taxon>Eukaryota</taxon>
        <taxon>Metazoa</taxon>
        <taxon>Ecdysozoa</taxon>
        <taxon>Arthropoda</taxon>
        <taxon>Hexapoda</taxon>
        <taxon>Insecta</taxon>
        <taxon>Pterygota</taxon>
        <taxon>Neoptera</taxon>
        <taxon>Endopterygota</taxon>
        <taxon>Hymenoptera</taxon>
        <taxon>Apocrita</taxon>
        <taxon>Aculeata</taxon>
        <taxon>Formicoidea</taxon>
        <taxon>Formicidae</taxon>
        <taxon>Myrmicinae</taxon>
        <taxon>Trachymyrmex</taxon>
    </lineage>
</organism>
<sequence length="54" mass="6255">GRFVPLDLLSRSRRRRQRIVIVVERRGERRSSTPSPLRVALTLTSLIPSLPRYA</sequence>
<reference evidence="1 2" key="1">
    <citation type="submission" date="2015-09" db="EMBL/GenBank/DDBJ databases">
        <title>Trachymyrmex cornetzi WGS genome.</title>
        <authorList>
            <person name="Nygaard S."/>
            <person name="Hu H."/>
            <person name="Boomsma J."/>
            <person name="Zhang G."/>
        </authorList>
    </citation>
    <scope>NUCLEOTIDE SEQUENCE [LARGE SCALE GENOMIC DNA]</scope>
    <source>
        <strain evidence="1">Tcor2-1</strain>
        <tissue evidence="1">Whole body</tissue>
    </source>
</reference>
<dbReference type="AlphaFoldDB" id="A0A151J7R5"/>
<evidence type="ECO:0000313" key="1">
    <source>
        <dbReference type="EMBL" id="KYN20058.1"/>
    </source>
</evidence>
<proteinExistence type="predicted"/>
<dbReference type="EMBL" id="KQ979640">
    <property type="protein sequence ID" value="KYN20058.1"/>
    <property type="molecule type" value="Genomic_DNA"/>
</dbReference>
<keyword evidence="2" id="KW-1185">Reference proteome</keyword>
<dbReference type="Proteomes" id="UP000078492">
    <property type="component" value="Unassembled WGS sequence"/>
</dbReference>
<accession>A0A151J7R5</accession>